<evidence type="ECO:0000313" key="3">
    <source>
        <dbReference type="EMBL" id="KAA0197387.1"/>
    </source>
</evidence>
<dbReference type="EMBL" id="LUCM01002408">
    <property type="protein sequence ID" value="KAA0197387.1"/>
    <property type="molecule type" value="Genomic_DNA"/>
</dbReference>
<keyword evidence="4" id="KW-1185">Reference proteome</keyword>
<evidence type="ECO:0000313" key="4">
    <source>
        <dbReference type="Proteomes" id="UP000728185"/>
    </source>
</evidence>
<organism evidence="3 4">
    <name type="scientific">Fasciolopsis buskii</name>
    <dbReference type="NCBI Taxonomy" id="27845"/>
    <lineage>
        <taxon>Eukaryota</taxon>
        <taxon>Metazoa</taxon>
        <taxon>Spiralia</taxon>
        <taxon>Lophotrochozoa</taxon>
        <taxon>Platyhelminthes</taxon>
        <taxon>Trematoda</taxon>
        <taxon>Digenea</taxon>
        <taxon>Plagiorchiida</taxon>
        <taxon>Echinostomata</taxon>
        <taxon>Echinostomatoidea</taxon>
        <taxon>Fasciolidae</taxon>
        <taxon>Fasciolopsis</taxon>
    </lineage>
</organism>
<reference evidence="3" key="1">
    <citation type="submission" date="2019-05" db="EMBL/GenBank/DDBJ databases">
        <title>Annotation for the trematode Fasciolopsis buski.</title>
        <authorList>
            <person name="Choi Y.-J."/>
        </authorList>
    </citation>
    <scope>NUCLEOTIDE SEQUENCE</scope>
    <source>
        <strain evidence="3">HT</strain>
        <tissue evidence="3">Whole worm</tissue>
    </source>
</reference>
<dbReference type="PROSITE" id="PS00018">
    <property type="entry name" value="EF_HAND_1"/>
    <property type="match status" value="1"/>
</dbReference>
<dbReference type="SUPFAM" id="SSF47473">
    <property type="entry name" value="EF-hand"/>
    <property type="match status" value="1"/>
</dbReference>
<dbReference type="SMART" id="SM00054">
    <property type="entry name" value="EFh"/>
    <property type="match status" value="2"/>
</dbReference>
<dbReference type="OrthoDB" id="186625at2759"/>
<accession>A0A8E0S6E1</accession>
<comment type="caution">
    <text evidence="3">The sequence shown here is derived from an EMBL/GenBank/DDBJ whole genome shotgun (WGS) entry which is preliminary data.</text>
</comment>
<dbReference type="PROSITE" id="PS50222">
    <property type="entry name" value="EF_HAND_2"/>
    <property type="match status" value="1"/>
</dbReference>
<dbReference type="Proteomes" id="UP000728185">
    <property type="component" value="Unassembled WGS sequence"/>
</dbReference>
<dbReference type="Gene3D" id="1.10.238.10">
    <property type="entry name" value="EF-hand"/>
    <property type="match status" value="1"/>
</dbReference>
<dbReference type="InterPro" id="IPR002048">
    <property type="entry name" value="EF_hand_dom"/>
</dbReference>
<dbReference type="Pfam" id="PF13499">
    <property type="entry name" value="EF-hand_7"/>
    <property type="match status" value="1"/>
</dbReference>
<dbReference type="SUPFAM" id="SSF54648">
    <property type="entry name" value="DLC"/>
    <property type="match status" value="1"/>
</dbReference>
<dbReference type="CDD" id="cd21454">
    <property type="entry name" value="DLC-like_TAL"/>
    <property type="match status" value="1"/>
</dbReference>
<dbReference type="GO" id="GO:0005509">
    <property type="term" value="F:calcium ion binding"/>
    <property type="evidence" value="ECO:0007669"/>
    <property type="project" value="InterPro"/>
</dbReference>
<dbReference type="AlphaFoldDB" id="A0A8E0S6E1"/>
<gene>
    <name evidence="3" type="ORF">FBUS_01317</name>
</gene>
<dbReference type="InterPro" id="IPR018247">
    <property type="entry name" value="EF_Hand_1_Ca_BS"/>
</dbReference>
<name>A0A8E0S6E1_9TREM</name>
<dbReference type="GO" id="GO:0030286">
    <property type="term" value="C:dynein complex"/>
    <property type="evidence" value="ECO:0007669"/>
    <property type="project" value="InterPro"/>
</dbReference>
<sequence length="174" mass="20247">MDAFVNSFLAVDKDGSGQITEDELRQYVAENKMDTMMVARWMQLFDPDKTGVITLENFWDKLGLKMEEVVKQRAETSQAAHPPSDVRIIYDKLPISDQIKICNETKRLAKTVINPEDNMKLSNQLKEYVDKEFGPAWQVAIIDGSYWITFSHLPENSFQFVYNDHAYLFWKILD</sequence>
<proteinExistence type="predicted"/>
<evidence type="ECO:0000259" key="2">
    <source>
        <dbReference type="PROSITE" id="PS50222"/>
    </source>
</evidence>
<dbReference type="InterPro" id="IPR037177">
    <property type="entry name" value="DLC_sf"/>
</dbReference>
<dbReference type="InterPro" id="IPR011992">
    <property type="entry name" value="EF-hand-dom_pair"/>
</dbReference>
<dbReference type="SMART" id="SM01375">
    <property type="entry name" value="Dynein_light"/>
    <property type="match status" value="1"/>
</dbReference>
<keyword evidence="1" id="KW-0106">Calcium</keyword>
<dbReference type="Pfam" id="PF01221">
    <property type="entry name" value="Dynein_light"/>
    <property type="match status" value="1"/>
</dbReference>
<dbReference type="GO" id="GO:0007017">
    <property type="term" value="P:microtubule-based process"/>
    <property type="evidence" value="ECO:0007669"/>
    <property type="project" value="InterPro"/>
</dbReference>
<dbReference type="InterPro" id="IPR001372">
    <property type="entry name" value="Dynein_light_chain_typ-1/2"/>
</dbReference>
<feature type="domain" description="EF-hand" evidence="2">
    <location>
        <begin position="1"/>
        <end position="34"/>
    </location>
</feature>
<protein>
    <submittedName>
        <fullName evidence="3">Tegument antigen</fullName>
    </submittedName>
</protein>
<evidence type="ECO:0000256" key="1">
    <source>
        <dbReference type="ARBA" id="ARBA00022837"/>
    </source>
</evidence>
<dbReference type="Gene3D" id="3.30.740.10">
    <property type="entry name" value="Protein Inhibitor Of Neuronal Nitric Oxide Synthase"/>
    <property type="match status" value="1"/>
</dbReference>